<evidence type="ECO:0000256" key="2">
    <source>
        <dbReference type="ARBA" id="ARBA00011006"/>
    </source>
</evidence>
<evidence type="ECO:0000256" key="3">
    <source>
        <dbReference type="ARBA" id="ARBA00022475"/>
    </source>
</evidence>
<evidence type="ECO:0000256" key="5">
    <source>
        <dbReference type="ARBA" id="ARBA00022989"/>
    </source>
</evidence>
<dbReference type="Pfam" id="PF04226">
    <property type="entry name" value="Transgly_assoc"/>
    <property type="match status" value="1"/>
</dbReference>
<dbReference type="Proteomes" id="UP000005167">
    <property type="component" value="Unassembled WGS sequence"/>
</dbReference>
<evidence type="ECO:0000256" key="1">
    <source>
        <dbReference type="ARBA" id="ARBA00004651"/>
    </source>
</evidence>
<dbReference type="AlphaFoldDB" id="G2FEJ5"/>
<evidence type="ECO:0000256" key="4">
    <source>
        <dbReference type="ARBA" id="ARBA00022692"/>
    </source>
</evidence>
<evidence type="ECO:0000313" key="9">
    <source>
        <dbReference type="Proteomes" id="UP000005167"/>
    </source>
</evidence>
<dbReference type="EMBL" id="AFZB01000009">
    <property type="protein sequence ID" value="EGW54764.1"/>
    <property type="molecule type" value="Genomic_DNA"/>
</dbReference>
<evidence type="ECO:0000313" key="8">
    <source>
        <dbReference type="EMBL" id="EGW54764.1"/>
    </source>
</evidence>
<keyword evidence="3" id="KW-1003">Cell membrane</keyword>
<name>G2FEJ5_9GAMM</name>
<comment type="caution">
    <text evidence="8">The sequence shown here is derived from an EMBL/GenBank/DDBJ whole genome shotgun (WGS) entry which is preliminary data.</text>
</comment>
<evidence type="ECO:0000256" key="7">
    <source>
        <dbReference type="SAM" id="Phobius"/>
    </source>
</evidence>
<feature type="transmembrane region" description="Helical" evidence="7">
    <location>
        <begin position="64"/>
        <end position="83"/>
    </location>
</feature>
<gene>
    <name evidence="8" type="ORF">TevJSym_ai00440</name>
</gene>
<dbReference type="eggNOG" id="COG2261">
    <property type="taxonomic scope" value="Bacteria"/>
</dbReference>
<keyword evidence="6 7" id="KW-0472">Membrane</keyword>
<feature type="transmembrane region" description="Helical" evidence="7">
    <location>
        <begin position="12"/>
        <end position="30"/>
    </location>
</feature>
<feature type="transmembrane region" description="Helical" evidence="7">
    <location>
        <begin position="37"/>
        <end position="58"/>
    </location>
</feature>
<dbReference type="PANTHER" id="PTHR33884:SF3">
    <property type="entry name" value="UPF0410 PROTEIN YMGE"/>
    <property type="match status" value="1"/>
</dbReference>
<dbReference type="GO" id="GO:0005886">
    <property type="term" value="C:plasma membrane"/>
    <property type="evidence" value="ECO:0007669"/>
    <property type="project" value="UniProtKB-SubCell"/>
</dbReference>
<sequence length="89" mass="9086">MLKPIVRLGGGMVYFLIVGLLAGWLAGLILKGRGFGLIGNLLLGVVGAFLGGLMFQFLGLSSDGFIGSLITATVGAIVILVVAGRLKRG</sequence>
<dbReference type="InterPro" id="IPR007341">
    <property type="entry name" value="Transgly_assoc"/>
</dbReference>
<accession>G2FEJ5</accession>
<protein>
    <submittedName>
        <fullName evidence="8">Transglycosylase-associated protein</fullName>
    </submittedName>
</protein>
<comment type="subcellular location">
    <subcellularLocation>
        <location evidence="1">Cell membrane</location>
        <topology evidence="1">Multi-pass membrane protein</topology>
    </subcellularLocation>
</comment>
<organism evidence="8 9">
    <name type="scientific">endosymbiont of Tevnia jerichonana</name>
    <name type="common">vent Tica</name>
    <dbReference type="NCBI Taxonomy" id="1049564"/>
    <lineage>
        <taxon>Bacteria</taxon>
        <taxon>Pseudomonadati</taxon>
        <taxon>Pseudomonadota</taxon>
        <taxon>Gammaproteobacteria</taxon>
        <taxon>sulfur-oxidizing symbionts</taxon>
    </lineage>
</organism>
<comment type="similarity">
    <text evidence="2">Belongs to the UPF0410 family.</text>
</comment>
<keyword evidence="4 7" id="KW-0812">Transmembrane</keyword>
<evidence type="ECO:0000256" key="6">
    <source>
        <dbReference type="ARBA" id="ARBA00023136"/>
    </source>
</evidence>
<keyword evidence="9" id="KW-1185">Reference proteome</keyword>
<proteinExistence type="inferred from homology"/>
<reference evidence="8 9" key="1">
    <citation type="journal article" date="2011" name="ISME J.">
        <title>The endosymbionts of the deep-sea tubeworms Riftia pachyptila and Tevnia jerichonana share an identical physiology as revealed by proteogenomic analyses.</title>
        <authorList>
            <person name="Gardebrecht A."/>
            <person name="Markert S."/>
            <person name="Felbeck H."/>
            <person name="Thuermer A."/>
            <person name="Albrecht D."/>
            <person name="Wollherr A."/>
            <person name="Kabisch J."/>
            <person name="Lehmann R."/>
            <person name="Daniel R."/>
            <person name="Liesegang H."/>
            <person name="Hecker M."/>
            <person name="Sievert S.M."/>
            <person name="Schweder T."/>
        </authorList>
    </citation>
    <scope>NUCLEOTIDE SEQUENCE [LARGE SCALE GENOMIC DNA]</scope>
</reference>
<dbReference type="RefSeq" id="WP_006474493.1">
    <property type="nucleotide sequence ID" value="NZ_AFZB01000009.1"/>
</dbReference>
<dbReference type="PANTHER" id="PTHR33884">
    <property type="entry name" value="UPF0410 PROTEIN YMGE"/>
    <property type="match status" value="1"/>
</dbReference>
<keyword evidence="5 7" id="KW-1133">Transmembrane helix</keyword>